<proteinExistence type="predicted"/>
<reference evidence="7 8" key="2">
    <citation type="submission" date="2024-05" db="EMBL/GenBank/DDBJ databases">
        <authorList>
            <person name="Chen Y."/>
            <person name="Shah S."/>
            <person name="Dougan E. K."/>
            <person name="Thang M."/>
            <person name="Chan C."/>
        </authorList>
    </citation>
    <scope>NUCLEOTIDE SEQUENCE [LARGE SCALE GENOMIC DNA]</scope>
</reference>
<evidence type="ECO:0000313" key="6">
    <source>
        <dbReference type="EMBL" id="CAI4002311.1"/>
    </source>
</evidence>
<dbReference type="InterPro" id="IPR011043">
    <property type="entry name" value="Gal_Oxase/kelch_b-propeller"/>
</dbReference>
<evidence type="ECO:0000256" key="3">
    <source>
        <dbReference type="SAM" id="MobiDB-lite"/>
    </source>
</evidence>
<feature type="transmembrane region" description="Helical" evidence="4">
    <location>
        <begin position="356"/>
        <end position="377"/>
    </location>
</feature>
<organism evidence="6">
    <name type="scientific">Cladocopium goreaui</name>
    <dbReference type="NCBI Taxonomy" id="2562237"/>
    <lineage>
        <taxon>Eukaryota</taxon>
        <taxon>Sar</taxon>
        <taxon>Alveolata</taxon>
        <taxon>Dinophyceae</taxon>
        <taxon>Suessiales</taxon>
        <taxon>Symbiodiniaceae</taxon>
        <taxon>Cladocopium</taxon>
    </lineage>
</organism>
<dbReference type="SUPFAM" id="SSF50965">
    <property type="entry name" value="Galactose oxidase, central domain"/>
    <property type="match status" value="1"/>
</dbReference>
<keyword evidence="5" id="KW-0732">Signal</keyword>
<dbReference type="Pfam" id="PF24681">
    <property type="entry name" value="Kelch_KLHDC2_KLHL20_DRC7"/>
    <property type="match status" value="1"/>
</dbReference>
<dbReference type="Gene3D" id="2.120.10.80">
    <property type="entry name" value="Kelch-type beta propeller"/>
    <property type="match status" value="2"/>
</dbReference>
<evidence type="ECO:0000313" key="8">
    <source>
        <dbReference type="Proteomes" id="UP001152797"/>
    </source>
</evidence>
<feature type="region of interest" description="Disordered" evidence="3">
    <location>
        <begin position="716"/>
        <end position="747"/>
    </location>
</feature>
<dbReference type="InterPro" id="IPR015915">
    <property type="entry name" value="Kelch-typ_b-propeller"/>
</dbReference>
<evidence type="ECO:0000313" key="7">
    <source>
        <dbReference type="EMBL" id="CAL4789623.1"/>
    </source>
</evidence>
<comment type="caution">
    <text evidence="6">The sequence shown here is derived from an EMBL/GenBank/DDBJ whole genome shotgun (WGS) entry which is preliminary data.</text>
</comment>
<gene>
    <name evidence="6" type="ORF">C1SCF055_LOCUS28275</name>
</gene>
<dbReference type="PANTHER" id="PTHR46093:SF18">
    <property type="entry name" value="FIBRONECTIN TYPE-III DOMAIN-CONTAINING PROTEIN"/>
    <property type="match status" value="1"/>
</dbReference>
<keyword evidence="8" id="KW-1185">Reference proteome</keyword>
<dbReference type="EMBL" id="CAMXCT030003083">
    <property type="protein sequence ID" value="CAL4789623.1"/>
    <property type="molecule type" value="Genomic_DNA"/>
</dbReference>
<sequence>MGPSNVFTSKLSWFFTINWLAARATWSLVTERLGPSPRFGHSAAWGKAHGRSGLVVYAGSGETLLNDLWVFDPSTSTWTNHSYNDYSEYSLSHPPQVHRHAMVWDPQTEVLWISGGFDGNNFLKEIWKYSSGSTGSVGWLRVVDSTVPGPCARSDHIAIWDATSSAIWIHGGFDGTMQRDLWKFDTREGTWSRMPQTGRQPSARANHVAAWDDTHLAIWIHAGHGGSEGLHRDLWRFSTSTSTWYLISNSGPSARAYHVSAWDPLNHILWVHGGKDVAPRRDLWSFNTVNYKWDLIEDHSGPSRRFDHVAAWDVRTMSLWIHGGYEGRVLQDLWKYDIPTTTTTTTTTGEDLTACLVLLPIATVLTAALVVLVAYWWRKHFKRCSATIVLPVPPPSETHITVLPPPPPPPDAHIITVPPTVHPEAHITVSPCPPSPTPAPLQNVPLLTICRFPKNTQRLQPPADPPEKPVASCDAQLELCVPDLTEANPSLAADTPAPQMACPQPLFLHPEHALMHAPLHVVPKAVEQQPRESREERQGKRRWPCIPRLTQPVPALPEPATHEYLHESNRMSFGKPSPLKDCAVAQNRPLRAPVPSVPSISISQERSWLPHVAIDVDVTNLVIDKIEIPLKRPVPKSSNPPALQPLHDFFNHFPSPKPQLPRQTELASLAMLKHVKQQGSSRSSRSRSRSRSSSGLKSTLGGPWYTIGYTARSPITPGPGHYDPDHPGVFGRIPGVHPGFPKSKKSH</sequence>
<reference evidence="6" key="1">
    <citation type="submission" date="2022-10" db="EMBL/GenBank/DDBJ databases">
        <authorList>
            <person name="Chen Y."/>
            <person name="Dougan E. K."/>
            <person name="Chan C."/>
            <person name="Rhodes N."/>
            <person name="Thang M."/>
        </authorList>
    </citation>
    <scope>NUCLEOTIDE SEQUENCE</scope>
</reference>
<keyword evidence="4" id="KW-0812">Transmembrane</keyword>
<evidence type="ECO:0000256" key="2">
    <source>
        <dbReference type="ARBA" id="ARBA00022737"/>
    </source>
</evidence>
<dbReference type="OrthoDB" id="10251809at2759"/>
<dbReference type="AlphaFoldDB" id="A0A9P1D5E3"/>
<dbReference type="PANTHER" id="PTHR46093">
    <property type="entry name" value="ACYL-COA-BINDING DOMAIN-CONTAINING PROTEIN 5"/>
    <property type="match status" value="1"/>
</dbReference>
<feature type="chain" id="PRO_5043271033" evidence="5">
    <location>
        <begin position="25"/>
        <end position="747"/>
    </location>
</feature>
<dbReference type="Proteomes" id="UP001152797">
    <property type="component" value="Unassembled WGS sequence"/>
</dbReference>
<feature type="region of interest" description="Disordered" evidence="3">
    <location>
        <begin position="632"/>
        <end position="660"/>
    </location>
</feature>
<name>A0A9P1D5E3_9DINO</name>
<dbReference type="EMBL" id="CAMXCT010003083">
    <property type="protein sequence ID" value="CAI4002311.1"/>
    <property type="molecule type" value="Genomic_DNA"/>
</dbReference>
<accession>A0A9P1D5E3</accession>
<evidence type="ECO:0000256" key="1">
    <source>
        <dbReference type="ARBA" id="ARBA00022441"/>
    </source>
</evidence>
<feature type="signal peptide" evidence="5">
    <location>
        <begin position="1"/>
        <end position="24"/>
    </location>
</feature>
<keyword evidence="1" id="KW-0880">Kelch repeat</keyword>
<keyword evidence="2" id="KW-0677">Repeat</keyword>
<keyword evidence="4" id="KW-0472">Membrane</keyword>
<evidence type="ECO:0000256" key="5">
    <source>
        <dbReference type="SAM" id="SignalP"/>
    </source>
</evidence>
<protein>
    <submittedName>
        <fullName evidence="7">Tip elongation aberrant protein 1</fullName>
    </submittedName>
</protein>
<keyword evidence="4" id="KW-1133">Transmembrane helix</keyword>
<evidence type="ECO:0000256" key="4">
    <source>
        <dbReference type="SAM" id="Phobius"/>
    </source>
</evidence>
<dbReference type="EMBL" id="CAMXCT020003083">
    <property type="protein sequence ID" value="CAL1155686.1"/>
    <property type="molecule type" value="Genomic_DNA"/>
</dbReference>
<feature type="region of interest" description="Disordered" evidence="3">
    <location>
        <begin position="673"/>
        <end position="699"/>
    </location>
</feature>